<sequence length="208" mass="22303">MANGVLSFGEFTLKSGRKSPYFFNAGKFNTGNTLKLLGEYYARAIIDAESVSGVQYDVVFGPAYKGIPLVSATSIALAGASGGGKDVPYAFNRKEQKDHGEGGTIIGAEIEGQRVLIVDDVITAGTAIRESFEIIEGAGGKVTGVVVAIDRQERGRESAKSAIQEIKQTYGIPVITVVKLDSIIKYLEEQNGTGPVLERMREYRKAYG</sequence>
<evidence type="ECO:0000313" key="2">
    <source>
        <dbReference type="Proteomes" id="UP001145114"/>
    </source>
</evidence>
<reference evidence="1" key="1">
    <citation type="submission" date="2022-06" db="EMBL/GenBank/DDBJ databases">
        <title>Phylogenomic reconstructions and comparative analyses of Kickxellomycotina fungi.</title>
        <authorList>
            <person name="Reynolds N.K."/>
            <person name="Stajich J.E."/>
            <person name="Barry K."/>
            <person name="Grigoriev I.V."/>
            <person name="Crous P."/>
            <person name="Smith M.E."/>
        </authorList>
    </citation>
    <scope>NUCLEOTIDE SEQUENCE</scope>
    <source>
        <strain evidence="1">RSA 2271</strain>
    </source>
</reference>
<dbReference type="EMBL" id="JAMZIH010003373">
    <property type="protein sequence ID" value="KAJ1676864.1"/>
    <property type="molecule type" value="Genomic_DNA"/>
</dbReference>
<comment type="caution">
    <text evidence="1">The sequence shown here is derived from an EMBL/GenBank/DDBJ whole genome shotgun (WGS) entry which is preliminary data.</text>
</comment>
<name>A0ACC1HR77_9FUNG</name>
<proteinExistence type="predicted"/>
<protein>
    <submittedName>
        <fullName evidence="1">Uncharacterized protein</fullName>
    </submittedName>
</protein>
<organism evidence="1 2">
    <name type="scientific">Spiromyces aspiralis</name>
    <dbReference type="NCBI Taxonomy" id="68401"/>
    <lineage>
        <taxon>Eukaryota</taxon>
        <taxon>Fungi</taxon>
        <taxon>Fungi incertae sedis</taxon>
        <taxon>Zoopagomycota</taxon>
        <taxon>Kickxellomycotina</taxon>
        <taxon>Kickxellomycetes</taxon>
        <taxon>Kickxellales</taxon>
        <taxon>Kickxellaceae</taxon>
        <taxon>Spiromyces</taxon>
    </lineage>
</organism>
<keyword evidence="2" id="KW-1185">Reference proteome</keyword>
<gene>
    <name evidence="1" type="ORF">EV182_007356</name>
</gene>
<feature type="non-terminal residue" evidence="1">
    <location>
        <position position="208"/>
    </location>
</feature>
<evidence type="ECO:0000313" key="1">
    <source>
        <dbReference type="EMBL" id="KAJ1676864.1"/>
    </source>
</evidence>
<accession>A0ACC1HR77</accession>
<dbReference type="Proteomes" id="UP001145114">
    <property type="component" value="Unassembled WGS sequence"/>
</dbReference>